<dbReference type="InterPro" id="IPR015424">
    <property type="entry name" value="PyrdxlP-dep_Trfase"/>
</dbReference>
<comment type="caution">
    <text evidence="5">The sequence shown here is derived from an EMBL/GenBank/DDBJ whole genome shotgun (WGS) entry which is preliminary data.</text>
</comment>
<dbReference type="InterPro" id="IPR015422">
    <property type="entry name" value="PyrdxlP-dep_Trfase_small"/>
</dbReference>
<dbReference type="Gene3D" id="3.90.1150.10">
    <property type="entry name" value="Aspartate Aminotransferase, domain 1"/>
    <property type="match status" value="1"/>
</dbReference>
<dbReference type="InterPro" id="IPR015421">
    <property type="entry name" value="PyrdxlP-dep_Trfase_major"/>
</dbReference>
<keyword evidence="3" id="KW-0032">Aminotransferase</keyword>
<accession>A0A4R8MBV1</accession>
<keyword evidence="6" id="KW-1185">Reference proteome</keyword>
<dbReference type="InterPro" id="IPR004838">
    <property type="entry name" value="NHTrfase_class1_PyrdxlP-BS"/>
</dbReference>
<name>A0A4R8MBV1_9BACT</name>
<dbReference type="PANTHER" id="PTHR42885:SF1">
    <property type="entry name" value="THREONINE-PHOSPHATE DECARBOXYLASE"/>
    <property type="match status" value="1"/>
</dbReference>
<dbReference type="RefSeq" id="WP_133956077.1">
    <property type="nucleotide sequence ID" value="NZ_SORI01000002.1"/>
</dbReference>
<protein>
    <recommendedName>
        <fullName evidence="3">Aminotransferase</fullName>
        <ecNumber evidence="3">2.6.1.-</ecNumber>
    </recommendedName>
</protein>
<dbReference type="SUPFAM" id="SSF53383">
    <property type="entry name" value="PLP-dependent transferases"/>
    <property type="match status" value="1"/>
</dbReference>
<evidence type="ECO:0000313" key="6">
    <source>
        <dbReference type="Proteomes" id="UP000295066"/>
    </source>
</evidence>
<feature type="domain" description="Aminotransferase class I/classII large" evidence="4">
    <location>
        <begin position="34"/>
        <end position="355"/>
    </location>
</feature>
<keyword evidence="2" id="KW-0663">Pyridoxal phosphate</keyword>
<dbReference type="GO" id="GO:0008483">
    <property type="term" value="F:transaminase activity"/>
    <property type="evidence" value="ECO:0007669"/>
    <property type="project" value="UniProtKB-KW"/>
</dbReference>
<proteinExistence type="inferred from homology"/>
<dbReference type="Proteomes" id="UP000295066">
    <property type="component" value="Unassembled WGS sequence"/>
</dbReference>
<evidence type="ECO:0000256" key="3">
    <source>
        <dbReference type="RuleBase" id="RU000481"/>
    </source>
</evidence>
<organism evidence="5 6">
    <name type="scientific">Aminivibrio pyruvatiphilus</name>
    <dbReference type="NCBI Taxonomy" id="1005740"/>
    <lineage>
        <taxon>Bacteria</taxon>
        <taxon>Thermotogati</taxon>
        <taxon>Synergistota</taxon>
        <taxon>Synergistia</taxon>
        <taxon>Synergistales</taxon>
        <taxon>Aminobacteriaceae</taxon>
        <taxon>Aminivibrio</taxon>
    </lineage>
</organism>
<dbReference type="OrthoDB" id="9813612at2"/>
<dbReference type="CDD" id="cd00609">
    <property type="entry name" value="AAT_like"/>
    <property type="match status" value="1"/>
</dbReference>
<dbReference type="PANTHER" id="PTHR42885">
    <property type="entry name" value="HISTIDINOL-PHOSPHATE AMINOTRANSFERASE-RELATED"/>
    <property type="match status" value="1"/>
</dbReference>
<gene>
    <name evidence="5" type="ORF">C8D99_102151</name>
</gene>
<dbReference type="Pfam" id="PF00155">
    <property type="entry name" value="Aminotran_1_2"/>
    <property type="match status" value="1"/>
</dbReference>
<dbReference type="InterPro" id="IPR004839">
    <property type="entry name" value="Aminotransferase_I/II_large"/>
</dbReference>
<dbReference type="EMBL" id="SORI01000002">
    <property type="protein sequence ID" value="TDY63170.1"/>
    <property type="molecule type" value="Genomic_DNA"/>
</dbReference>
<evidence type="ECO:0000259" key="4">
    <source>
        <dbReference type="Pfam" id="PF00155"/>
    </source>
</evidence>
<comment type="cofactor">
    <cofactor evidence="1 3">
        <name>pyridoxal 5'-phosphate</name>
        <dbReference type="ChEBI" id="CHEBI:597326"/>
    </cofactor>
</comment>
<evidence type="ECO:0000256" key="2">
    <source>
        <dbReference type="ARBA" id="ARBA00022898"/>
    </source>
</evidence>
<dbReference type="EC" id="2.6.1.-" evidence="3"/>
<dbReference type="PROSITE" id="PS00105">
    <property type="entry name" value="AA_TRANSFER_CLASS_1"/>
    <property type="match status" value="1"/>
</dbReference>
<sequence length="365" mass="39073">MDCFVRPEILTGRPARHGGLDYARLRKEGVTPGEVLDFSVSTNPFPPCPEIAEAVSGAALTRYPDSASGELRAALAELHGVAPESVLVTNGLAQAIFLCAFAFADRGKTALIASPTFGEYRSASELAGAGILEVPAREEEEFAFPLADLEDHVRTARPSLAWVCSPNNPTGILPSKEELLRMLSACNGTGTLLVLDEAYVNFAPPGSSALPLMGPGLLLLRSMTKDYGLTGLRLGYILGDPRLVGYLASIQPPWSVNACAQAAGLAALRARGYYEAQWAGLRKLAADLARDLAEAGFPPLPSSGNFLLFRAGNTGRLRDFLWERRILARDCSSFGLSGYVRVGVKSGEENRRLVECLAAYRKEAS</sequence>
<dbReference type="AlphaFoldDB" id="A0A4R8MBV1"/>
<comment type="similarity">
    <text evidence="3">Belongs to the class-I pyridoxal-phosphate-dependent aminotransferase family.</text>
</comment>
<dbReference type="GO" id="GO:0030170">
    <property type="term" value="F:pyridoxal phosphate binding"/>
    <property type="evidence" value="ECO:0007669"/>
    <property type="project" value="InterPro"/>
</dbReference>
<keyword evidence="3" id="KW-0808">Transferase</keyword>
<reference evidence="5 6" key="1">
    <citation type="submission" date="2019-03" db="EMBL/GenBank/DDBJ databases">
        <title>Genomic Encyclopedia of Type Strains, Phase IV (KMG-IV): sequencing the most valuable type-strain genomes for metagenomic binning, comparative biology and taxonomic classification.</title>
        <authorList>
            <person name="Goeker M."/>
        </authorList>
    </citation>
    <scope>NUCLEOTIDE SEQUENCE [LARGE SCALE GENOMIC DNA]</scope>
    <source>
        <strain evidence="5 6">DSM 25964</strain>
    </source>
</reference>
<evidence type="ECO:0000256" key="1">
    <source>
        <dbReference type="ARBA" id="ARBA00001933"/>
    </source>
</evidence>
<evidence type="ECO:0000313" key="5">
    <source>
        <dbReference type="EMBL" id="TDY63170.1"/>
    </source>
</evidence>
<dbReference type="Gene3D" id="3.40.640.10">
    <property type="entry name" value="Type I PLP-dependent aspartate aminotransferase-like (Major domain)"/>
    <property type="match status" value="1"/>
</dbReference>